<dbReference type="AlphaFoldDB" id="A0A1L8QWB9"/>
<protein>
    <recommendedName>
        <fullName evidence="1">Core domain-containing protein</fullName>
    </recommendedName>
</protein>
<gene>
    <name evidence="2" type="ORF">RU93_GL001013</name>
</gene>
<keyword evidence="3" id="KW-1185">Reference proteome</keyword>
<feature type="domain" description="Core" evidence="1">
    <location>
        <begin position="1"/>
        <end position="116"/>
    </location>
</feature>
<dbReference type="InterPro" id="IPR035903">
    <property type="entry name" value="HesB-like_dom_sf"/>
</dbReference>
<proteinExistence type="predicted"/>
<reference evidence="2 3" key="1">
    <citation type="submission" date="2014-12" db="EMBL/GenBank/DDBJ databases">
        <title>Draft genome sequences of 29 type strains of Enterococci.</title>
        <authorList>
            <person name="Zhong Z."/>
            <person name="Sun Z."/>
            <person name="Liu W."/>
            <person name="Zhang W."/>
            <person name="Zhang H."/>
        </authorList>
    </citation>
    <scope>NUCLEOTIDE SEQUENCE [LARGE SCALE GENOMIC DNA]</scope>
    <source>
        <strain evidence="2 3">DSM 17690</strain>
    </source>
</reference>
<dbReference type="EMBL" id="JXKD01000002">
    <property type="protein sequence ID" value="OJG11780.1"/>
    <property type="molecule type" value="Genomic_DNA"/>
</dbReference>
<comment type="caution">
    <text evidence="2">The sequence shown here is derived from an EMBL/GenBank/DDBJ whole genome shotgun (WGS) entry which is preliminary data.</text>
</comment>
<evidence type="ECO:0000259" key="1">
    <source>
        <dbReference type="Pfam" id="PF01521"/>
    </source>
</evidence>
<evidence type="ECO:0000313" key="2">
    <source>
        <dbReference type="EMBL" id="OJG11780.1"/>
    </source>
</evidence>
<accession>A0A1L8QWB9</accession>
<sequence length="120" mass="13674">MELRISKQAQAVIQEKRPSNARMLLDFEDAIGPFADDSVSCQLYPAFRLLFVPQTYPEEALSDYNKIIETEIGPIYMKEQSTMLLDQSVELVLEPNYQRLQLRSKAGVLVANLPIKQILS</sequence>
<dbReference type="Gene3D" id="2.60.300.12">
    <property type="entry name" value="HesB-like domain"/>
    <property type="match status" value="1"/>
</dbReference>
<dbReference type="STRING" id="328396.RU93_GL001013"/>
<organism evidence="2 3">
    <name type="scientific">Enterococcus aquimarinus</name>
    <dbReference type="NCBI Taxonomy" id="328396"/>
    <lineage>
        <taxon>Bacteria</taxon>
        <taxon>Bacillati</taxon>
        <taxon>Bacillota</taxon>
        <taxon>Bacilli</taxon>
        <taxon>Lactobacillales</taxon>
        <taxon>Enterococcaceae</taxon>
        <taxon>Enterococcus</taxon>
    </lineage>
</organism>
<name>A0A1L8QWB9_9ENTE</name>
<dbReference type="SUPFAM" id="SSF89360">
    <property type="entry name" value="HesB-like domain"/>
    <property type="match status" value="1"/>
</dbReference>
<dbReference type="OrthoDB" id="2361502at2"/>
<dbReference type="InterPro" id="IPR000361">
    <property type="entry name" value="ATAP_core_dom"/>
</dbReference>
<dbReference type="Proteomes" id="UP000182149">
    <property type="component" value="Unassembled WGS sequence"/>
</dbReference>
<dbReference type="RefSeq" id="WP_071873953.1">
    <property type="nucleotide sequence ID" value="NZ_JBHSHF010000012.1"/>
</dbReference>
<evidence type="ECO:0000313" key="3">
    <source>
        <dbReference type="Proteomes" id="UP000182149"/>
    </source>
</evidence>
<dbReference type="Pfam" id="PF01521">
    <property type="entry name" value="Fe-S_biosyn"/>
    <property type="match status" value="1"/>
</dbReference>